<evidence type="ECO:0000313" key="3">
    <source>
        <dbReference type="Proteomes" id="UP000775213"/>
    </source>
</evidence>
<evidence type="ECO:0000313" key="2">
    <source>
        <dbReference type="EMBL" id="KAH0452674.1"/>
    </source>
</evidence>
<name>A0AAV7GAC2_DENCH</name>
<reference evidence="2 3" key="1">
    <citation type="journal article" date="2021" name="Hortic Res">
        <title>Chromosome-scale assembly of the Dendrobium chrysotoxum genome enhances the understanding of orchid evolution.</title>
        <authorList>
            <person name="Zhang Y."/>
            <person name="Zhang G.Q."/>
            <person name="Zhang D."/>
            <person name="Liu X.D."/>
            <person name="Xu X.Y."/>
            <person name="Sun W.H."/>
            <person name="Yu X."/>
            <person name="Zhu X."/>
            <person name="Wang Z.W."/>
            <person name="Zhao X."/>
            <person name="Zhong W.Y."/>
            <person name="Chen H."/>
            <person name="Yin W.L."/>
            <person name="Huang T."/>
            <person name="Niu S.C."/>
            <person name="Liu Z.J."/>
        </authorList>
    </citation>
    <scope>NUCLEOTIDE SEQUENCE [LARGE SCALE GENOMIC DNA]</scope>
    <source>
        <strain evidence="2">Lindl</strain>
    </source>
</reference>
<dbReference type="AlphaFoldDB" id="A0AAV7GAC2"/>
<gene>
    <name evidence="2" type="ORF">IEQ34_019973</name>
</gene>
<comment type="caution">
    <text evidence="2">The sequence shown here is derived from an EMBL/GenBank/DDBJ whole genome shotgun (WGS) entry which is preliminary data.</text>
</comment>
<feature type="compositionally biased region" description="Basic and acidic residues" evidence="1">
    <location>
        <begin position="31"/>
        <end position="43"/>
    </location>
</feature>
<evidence type="ECO:0000256" key="1">
    <source>
        <dbReference type="SAM" id="MobiDB-lite"/>
    </source>
</evidence>
<keyword evidence="3" id="KW-1185">Reference proteome</keyword>
<proteinExistence type="predicted"/>
<accession>A0AAV7GAC2</accession>
<sequence>MHLRGPTEVYRARRVDRAGAPNDAPYDEIEQESKDNDADKNGEDQYAVKANAISDRVAGEDGFSGEIGFEMAAREDGHNDFLIESKKRSLFSIY</sequence>
<dbReference type="EMBL" id="JAGFBR010000017">
    <property type="protein sequence ID" value="KAH0452674.1"/>
    <property type="molecule type" value="Genomic_DNA"/>
</dbReference>
<dbReference type="Proteomes" id="UP000775213">
    <property type="component" value="Unassembled WGS sequence"/>
</dbReference>
<feature type="region of interest" description="Disordered" evidence="1">
    <location>
        <begin position="1"/>
        <end position="43"/>
    </location>
</feature>
<protein>
    <submittedName>
        <fullName evidence="2">Uncharacterized protein</fullName>
    </submittedName>
</protein>
<organism evidence="2 3">
    <name type="scientific">Dendrobium chrysotoxum</name>
    <name type="common">Orchid</name>
    <dbReference type="NCBI Taxonomy" id="161865"/>
    <lineage>
        <taxon>Eukaryota</taxon>
        <taxon>Viridiplantae</taxon>
        <taxon>Streptophyta</taxon>
        <taxon>Embryophyta</taxon>
        <taxon>Tracheophyta</taxon>
        <taxon>Spermatophyta</taxon>
        <taxon>Magnoliopsida</taxon>
        <taxon>Liliopsida</taxon>
        <taxon>Asparagales</taxon>
        <taxon>Orchidaceae</taxon>
        <taxon>Epidendroideae</taxon>
        <taxon>Malaxideae</taxon>
        <taxon>Dendrobiinae</taxon>
        <taxon>Dendrobium</taxon>
    </lineage>
</organism>